<dbReference type="PANTHER" id="PTHR44068:SF11">
    <property type="entry name" value="GERANYL DIPHOSPHATE 2-C-METHYLTRANSFERASE"/>
    <property type="match status" value="1"/>
</dbReference>
<protein>
    <recommendedName>
        <fullName evidence="3">Methyltransferase type 11 domain-containing protein</fullName>
    </recommendedName>
</protein>
<keyword evidence="1" id="KW-0808">Transferase</keyword>
<proteinExistence type="predicted"/>
<evidence type="ECO:0000256" key="2">
    <source>
        <dbReference type="SAM" id="MobiDB-lite"/>
    </source>
</evidence>
<evidence type="ECO:0000259" key="3">
    <source>
        <dbReference type="Pfam" id="PF08241"/>
    </source>
</evidence>
<evidence type="ECO:0000256" key="1">
    <source>
        <dbReference type="ARBA" id="ARBA00022679"/>
    </source>
</evidence>
<dbReference type="CDD" id="cd02440">
    <property type="entry name" value="AdoMet_MTases"/>
    <property type="match status" value="1"/>
</dbReference>
<dbReference type="InterPro" id="IPR013216">
    <property type="entry name" value="Methyltransf_11"/>
</dbReference>
<dbReference type="Gene3D" id="3.40.50.150">
    <property type="entry name" value="Vaccinia Virus protein VP39"/>
    <property type="match status" value="1"/>
</dbReference>
<name>A0A7S4PU52_9DINO</name>
<dbReference type="AlphaFoldDB" id="A0A7S4PU52"/>
<reference evidence="4" key="1">
    <citation type="submission" date="2021-01" db="EMBL/GenBank/DDBJ databases">
        <authorList>
            <person name="Corre E."/>
            <person name="Pelletier E."/>
            <person name="Niang G."/>
            <person name="Scheremetjew M."/>
            <person name="Finn R."/>
            <person name="Kale V."/>
            <person name="Holt S."/>
            <person name="Cochrane G."/>
            <person name="Meng A."/>
            <person name="Brown T."/>
            <person name="Cohen L."/>
        </authorList>
    </citation>
    <scope>NUCLEOTIDE SEQUENCE</scope>
    <source>
        <strain evidence="4">CCMP3105</strain>
    </source>
</reference>
<dbReference type="GO" id="GO:0008757">
    <property type="term" value="F:S-adenosylmethionine-dependent methyltransferase activity"/>
    <property type="evidence" value="ECO:0007669"/>
    <property type="project" value="InterPro"/>
</dbReference>
<evidence type="ECO:0000313" key="4">
    <source>
        <dbReference type="EMBL" id="CAE4562106.1"/>
    </source>
</evidence>
<accession>A0A7S4PU52</accession>
<feature type="region of interest" description="Disordered" evidence="2">
    <location>
        <begin position="75"/>
        <end position="124"/>
    </location>
</feature>
<organism evidence="4">
    <name type="scientific">Alexandrium monilatum</name>
    <dbReference type="NCBI Taxonomy" id="311494"/>
    <lineage>
        <taxon>Eukaryota</taxon>
        <taxon>Sar</taxon>
        <taxon>Alveolata</taxon>
        <taxon>Dinophyceae</taxon>
        <taxon>Gonyaulacales</taxon>
        <taxon>Pyrocystaceae</taxon>
        <taxon>Alexandrium</taxon>
    </lineage>
</organism>
<gene>
    <name evidence="4" type="ORF">AMON00008_LOCUS1725</name>
</gene>
<dbReference type="InterPro" id="IPR050447">
    <property type="entry name" value="Erg6_SMT_methyltransf"/>
</dbReference>
<dbReference type="InterPro" id="IPR029063">
    <property type="entry name" value="SAM-dependent_MTases_sf"/>
</dbReference>
<feature type="compositionally biased region" description="Low complexity" evidence="2">
    <location>
        <begin position="80"/>
        <end position="108"/>
    </location>
</feature>
<dbReference type="SUPFAM" id="SSF53335">
    <property type="entry name" value="S-adenosyl-L-methionine-dependent methyltransferases"/>
    <property type="match status" value="1"/>
</dbReference>
<sequence>MAPAGAPWAAARAVGRCGRLRRPAPLARCGCNLAAGPGACGRRLVVGERSRLVGVTLPVLLPGLARRAGNIGHLAGQGHARSGAGAAGSSPPSPGSSARRLAAAAGGPEPVGQAAAGSSKAQPRVEYVEDSDWRRYLPETWARQLWTRAKQWYEKQQGSSRYPAKVTICNSGADFGITIPRPDLVLPEGIERGSKEWKMQLYGAALYWYLATTPGKAKAAKTDMLCGKDVLEVACTRGGGARYLAEVASPRLYVGADAAEEHVEMCRQRHSPLPGLRFERADLSKLTEAFPASSFDFVFCVEPSHVLQDVPGFLQGVSHVLRPGGRLIFCDALPSDKLKAVHTCAESSGLSVAVCEDMTQAVAVAGLRSVPGGHLYLRIIAQKDEVSTE</sequence>
<dbReference type="EMBL" id="HBNR01002467">
    <property type="protein sequence ID" value="CAE4562106.1"/>
    <property type="molecule type" value="Transcribed_RNA"/>
</dbReference>
<feature type="domain" description="Methyltransferase type 11" evidence="3">
    <location>
        <begin position="231"/>
        <end position="329"/>
    </location>
</feature>
<dbReference type="PANTHER" id="PTHR44068">
    <property type="entry name" value="ZGC:194242"/>
    <property type="match status" value="1"/>
</dbReference>
<dbReference type="Pfam" id="PF08241">
    <property type="entry name" value="Methyltransf_11"/>
    <property type="match status" value="1"/>
</dbReference>